<keyword evidence="3" id="KW-1185">Reference proteome</keyword>
<sequence length="78" mass="8690">MEARLDPVKREWHPDPEPIETNDSKAVLVGIALWVVALAVLLVFRPAPQDTWWIWTCVAGVGLGLLGLGYVRRRASRG</sequence>
<keyword evidence="1" id="KW-0812">Transmembrane</keyword>
<dbReference type="AlphaFoldDB" id="A0A917ZDQ6"/>
<dbReference type="EMBL" id="BMNH01000037">
    <property type="protein sequence ID" value="GGO81455.1"/>
    <property type="molecule type" value="Genomic_DNA"/>
</dbReference>
<feature type="transmembrane region" description="Helical" evidence="1">
    <location>
        <begin position="52"/>
        <end position="71"/>
    </location>
</feature>
<dbReference type="Proteomes" id="UP000646523">
    <property type="component" value="Unassembled WGS sequence"/>
</dbReference>
<name>A0A917ZDQ6_9ACTN</name>
<gene>
    <name evidence="2" type="ORF">GCM10012289_70450</name>
</gene>
<feature type="transmembrane region" description="Helical" evidence="1">
    <location>
        <begin position="26"/>
        <end position="46"/>
    </location>
</feature>
<proteinExistence type="predicted"/>
<dbReference type="Pfam" id="PF10745">
    <property type="entry name" value="DUF2530"/>
    <property type="match status" value="1"/>
</dbReference>
<keyword evidence="1" id="KW-0472">Membrane</keyword>
<protein>
    <recommendedName>
        <fullName evidence="4">DUF2530 domain-containing protein</fullName>
    </recommendedName>
</protein>
<reference evidence="2" key="2">
    <citation type="submission" date="2020-09" db="EMBL/GenBank/DDBJ databases">
        <authorList>
            <person name="Sun Q."/>
            <person name="Zhou Y."/>
        </authorList>
    </citation>
    <scope>NUCLEOTIDE SEQUENCE</scope>
    <source>
        <strain evidence="2">CGMCC 4.7368</strain>
    </source>
</reference>
<dbReference type="InterPro" id="IPR019681">
    <property type="entry name" value="DUF2530"/>
</dbReference>
<evidence type="ECO:0000313" key="3">
    <source>
        <dbReference type="Proteomes" id="UP000646523"/>
    </source>
</evidence>
<keyword evidence="1" id="KW-1133">Transmembrane helix</keyword>
<evidence type="ECO:0008006" key="4">
    <source>
        <dbReference type="Google" id="ProtNLM"/>
    </source>
</evidence>
<organism evidence="2 3">
    <name type="scientific">Nonomuraea cavernae</name>
    <dbReference type="NCBI Taxonomy" id="2045107"/>
    <lineage>
        <taxon>Bacteria</taxon>
        <taxon>Bacillati</taxon>
        <taxon>Actinomycetota</taxon>
        <taxon>Actinomycetes</taxon>
        <taxon>Streptosporangiales</taxon>
        <taxon>Streptosporangiaceae</taxon>
        <taxon>Nonomuraea</taxon>
    </lineage>
</organism>
<reference evidence="2" key="1">
    <citation type="journal article" date="2014" name="Int. J. Syst. Evol. Microbiol.">
        <title>Complete genome sequence of Corynebacterium casei LMG S-19264T (=DSM 44701T), isolated from a smear-ripened cheese.</title>
        <authorList>
            <consortium name="US DOE Joint Genome Institute (JGI-PGF)"/>
            <person name="Walter F."/>
            <person name="Albersmeier A."/>
            <person name="Kalinowski J."/>
            <person name="Ruckert C."/>
        </authorList>
    </citation>
    <scope>NUCLEOTIDE SEQUENCE</scope>
    <source>
        <strain evidence="2">CGMCC 4.7368</strain>
    </source>
</reference>
<accession>A0A917ZDQ6</accession>
<evidence type="ECO:0000313" key="2">
    <source>
        <dbReference type="EMBL" id="GGO81455.1"/>
    </source>
</evidence>
<comment type="caution">
    <text evidence="2">The sequence shown here is derived from an EMBL/GenBank/DDBJ whole genome shotgun (WGS) entry which is preliminary data.</text>
</comment>
<evidence type="ECO:0000256" key="1">
    <source>
        <dbReference type="SAM" id="Phobius"/>
    </source>
</evidence>